<dbReference type="EMBL" id="JAAOLX010000008">
    <property type="protein sequence ID" value="NHQ87674.1"/>
    <property type="molecule type" value="Genomic_DNA"/>
</dbReference>
<feature type="domain" description="Cytoskeleton protein RodZ-like C-terminal" evidence="2">
    <location>
        <begin position="224"/>
        <end position="294"/>
    </location>
</feature>
<comment type="caution">
    <text evidence="3">The sequence shown here is derived from an EMBL/GenBank/DDBJ whole genome shotgun (WGS) entry which is preliminary data.</text>
</comment>
<gene>
    <name evidence="3" type="ORF">HA050_16275</name>
</gene>
<dbReference type="PANTHER" id="PTHR34475">
    <property type="match status" value="1"/>
</dbReference>
<keyword evidence="1" id="KW-0812">Transmembrane</keyword>
<dbReference type="Pfam" id="PF13413">
    <property type="entry name" value="HTH_25"/>
    <property type="match status" value="1"/>
</dbReference>
<dbReference type="PANTHER" id="PTHR34475:SF1">
    <property type="entry name" value="CYTOSKELETON PROTEIN RODZ"/>
    <property type="match status" value="1"/>
</dbReference>
<sequence length="296" mass="31006">MTEIIDSSSAPQSVVQTAGAALKARRLELGYSLDKVSAQLKLTPRQIEAIESERFDELPGNTFVRGFVRNYARFLDLPMAPLLAHLETCLPQERQQAALPRVNEDASVLLGSGGKANTFLLGAVVTIGVAVGAAGVVWYLQQPVQPELLASATATLPKVVVLDEASEVAAQSASQTVSLQASAVATETASVASAVAIAKPAVASAPVAAPASAAQALVPGELTIAVQQDSWVQVQDSTGAKLVSELLRPGMARSVSGVPPYRLKIGNAPHTKLTFRNQIVDLTTYTRGDVATFELK</sequence>
<dbReference type="InterPro" id="IPR050400">
    <property type="entry name" value="Bact_Cytoskel_RodZ"/>
</dbReference>
<organism evidence="3 4">
    <name type="scientific">Iodobacter violaceini</name>
    <dbReference type="NCBI Taxonomy" id="3044271"/>
    <lineage>
        <taxon>Bacteria</taxon>
        <taxon>Pseudomonadati</taxon>
        <taxon>Pseudomonadota</taxon>
        <taxon>Betaproteobacteria</taxon>
        <taxon>Neisseriales</taxon>
        <taxon>Chitinibacteraceae</taxon>
        <taxon>Iodobacter</taxon>
    </lineage>
</organism>
<evidence type="ECO:0000256" key="1">
    <source>
        <dbReference type="SAM" id="Phobius"/>
    </source>
</evidence>
<evidence type="ECO:0000313" key="3">
    <source>
        <dbReference type="EMBL" id="NHQ87674.1"/>
    </source>
</evidence>
<accession>A0ABX0L0A6</accession>
<name>A0ABX0L0A6_9NEIS</name>
<evidence type="ECO:0000259" key="2">
    <source>
        <dbReference type="Pfam" id="PF13464"/>
    </source>
</evidence>
<dbReference type="Pfam" id="PF13464">
    <property type="entry name" value="RodZ_C"/>
    <property type="match status" value="1"/>
</dbReference>
<reference evidence="3 4" key="1">
    <citation type="submission" date="2020-03" db="EMBL/GenBank/DDBJ databases">
        <title>Draft genome sequence of environmentally isolated violet-colored cultures.</title>
        <authorList>
            <person name="Wilson H.S."/>
        </authorList>
    </citation>
    <scope>NUCLEOTIDE SEQUENCE [LARGE SCALE GENOMIC DNA]</scope>
    <source>
        <strain evidence="3 4">HSC-16F04</strain>
    </source>
</reference>
<keyword evidence="1" id="KW-0472">Membrane</keyword>
<proteinExistence type="predicted"/>
<protein>
    <submittedName>
        <fullName evidence="3">DUF4115 domain-containing protein</fullName>
    </submittedName>
</protein>
<feature type="transmembrane region" description="Helical" evidence="1">
    <location>
        <begin position="119"/>
        <end position="140"/>
    </location>
</feature>
<dbReference type="Gene3D" id="1.10.260.40">
    <property type="entry name" value="lambda repressor-like DNA-binding domains"/>
    <property type="match status" value="1"/>
</dbReference>
<dbReference type="InterPro" id="IPR010982">
    <property type="entry name" value="Lambda_DNA-bd_dom_sf"/>
</dbReference>
<evidence type="ECO:0000313" key="4">
    <source>
        <dbReference type="Proteomes" id="UP000712570"/>
    </source>
</evidence>
<dbReference type="RefSeq" id="WP_166828390.1">
    <property type="nucleotide sequence ID" value="NZ_JAAOLX010000008.1"/>
</dbReference>
<dbReference type="Proteomes" id="UP000712570">
    <property type="component" value="Unassembled WGS sequence"/>
</dbReference>
<keyword evidence="1" id="KW-1133">Transmembrane helix</keyword>
<dbReference type="InterPro" id="IPR025194">
    <property type="entry name" value="RodZ-like_C"/>
</dbReference>
<keyword evidence="4" id="KW-1185">Reference proteome</keyword>